<evidence type="ECO:0000256" key="4">
    <source>
        <dbReference type="ARBA" id="ARBA00022777"/>
    </source>
</evidence>
<dbReference type="eggNOG" id="KOG0667">
    <property type="taxonomic scope" value="Eukaryota"/>
</dbReference>
<feature type="region of interest" description="Disordered" evidence="7">
    <location>
        <begin position="157"/>
        <end position="194"/>
    </location>
</feature>
<dbReference type="Gene3D" id="3.30.200.20">
    <property type="entry name" value="Phosphorylase Kinase, domain 1"/>
    <property type="match status" value="1"/>
</dbReference>
<dbReference type="EC" id="2.7.1.-" evidence="9"/>
<dbReference type="InterPro" id="IPR008271">
    <property type="entry name" value="Ser/Thr_kinase_AS"/>
</dbReference>
<dbReference type="AlphaFoldDB" id="A4IE49"/>
<feature type="region of interest" description="Disordered" evidence="7">
    <location>
        <begin position="295"/>
        <end position="325"/>
    </location>
</feature>
<dbReference type="InterPro" id="IPR011009">
    <property type="entry name" value="Kinase-like_dom_sf"/>
</dbReference>
<keyword evidence="3 6" id="KW-0547">Nucleotide-binding</keyword>
<dbReference type="SMART" id="SM00220">
    <property type="entry name" value="S_TKc"/>
    <property type="match status" value="1"/>
</dbReference>
<evidence type="ECO:0000256" key="7">
    <source>
        <dbReference type="SAM" id="MobiDB-lite"/>
    </source>
</evidence>
<feature type="region of interest" description="Disordered" evidence="7">
    <location>
        <begin position="233"/>
        <end position="273"/>
    </location>
</feature>
<sequence length="816" mass="87450">LCVHFSRFMMMKSYRPPASFQQGRYIPNKVLGTGTYGQVIRCYDTVMGKDVAVKVAQSDAAYRRSALNEISALLCLKENEDSVNILDSFEDAGHVCIVSELLDRNLFEVLRNRGFGPLSLREVRQVALRVLSALASLHNSGYIHCDIKPENIMLRRSTPVSSDSSSPMLGPFTSENASSRSSNKSGEQNNFPNALAPGQEALKLDTNANVHNQLWRNTSSIDSLVGSTHSAAFQDGDLNMGFSPRTGNRLGGYSKQQHGQRGSGDATASISGAGMRHSGSLDGLFGMPAAAVGASGTGNNTRNDLRVNRNTLGNKDSESQERTQFNPDANPYCRTCLIDFGAVRRFNENTYYDVQSLWYRAPEVVCGLPYTTAIDSWSVGCVLFELFTGKPLFPGESLQHQLSLIVQHVGHPSQAALTLGCLATQFQLPMVYMSHDARREHVRQWILSSREAGLQRWRKHQMQKLQEAHIAGNQPLWSHPTADVPSTKSEEDALLTATPYGESDVDGASEELELLVDLVCDLLNPDESQRLSCTQALRHPFLNNASKCRSAAPCPCTATPAACFPAVSAAPAPMPCIMATTTTVQPVMMTASPLSVPMGCSPASPFVMHPVHSAPAATVPFTVAPLESMVGVEMEVSTLGVSSQHQPPQAFSTYPAVAASTVYTTNSTGQVMQCTVPVFTQVTHQVAPNVGHAFLPLGMTAQNPAGGTYCSPTTTASQQQYPPSGMSISPTFSPRGALVHAHVPLGFTPTTASNPAAVAAPAASVQPLGASSYVLASAGTVPCMHDYHSEMASAGMSPYVLCHFQPPHACATVMSP</sequence>
<dbReference type="GO" id="GO:0004674">
    <property type="term" value="F:protein serine/threonine kinase activity"/>
    <property type="evidence" value="ECO:0007669"/>
    <property type="project" value="UniProtKB-KW"/>
</dbReference>
<dbReference type="PROSITE" id="PS00107">
    <property type="entry name" value="PROTEIN_KINASE_ATP"/>
    <property type="match status" value="1"/>
</dbReference>
<dbReference type="InterPro" id="IPR000719">
    <property type="entry name" value="Prot_kinase_dom"/>
</dbReference>
<evidence type="ECO:0000256" key="1">
    <source>
        <dbReference type="ARBA" id="ARBA00022527"/>
    </source>
</evidence>
<keyword evidence="10" id="KW-1185">Reference proteome</keyword>
<keyword evidence="4 9" id="KW-0418">Kinase</keyword>
<dbReference type="RefSeq" id="XP_001470018.2">
    <property type="nucleotide sequence ID" value="XM_001469981.2"/>
</dbReference>
<feature type="compositionally biased region" description="Polar residues" evidence="7">
    <location>
        <begin position="297"/>
        <end position="314"/>
    </location>
</feature>
<evidence type="ECO:0000313" key="10">
    <source>
        <dbReference type="Proteomes" id="UP000008153"/>
    </source>
</evidence>
<evidence type="ECO:0000256" key="5">
    <source>
        <dbReference type="ARBA" id="ARBA00022840"/>
    </source>
</evidence>
<dbReference type="KEGG" id="lif:LINJ_36_4460"/>
<dbReference type="Proteomes" id="UP000008153">
    <property type="component" value="Chromosome 36"/>
</dbReference>
<protein>
    <submittedName>
        <fullName evidence="9">Protein kinase-like protein</fullName>
        <ecNumber evidence="9">2.7.1.-</ecNumber>
    </submittedName>
</protein>
<dbReference type="GO" id="GO:0005737">
    <property type="term" value="C:cytoplasm"/>
    <property type="evidence" value="ECO:0007669"/>
    <property type="project" value="TreeGrafter"/>
</dbReference>
<keyword evidence="1" id="KW-0723">Serine/threonine-protein kinase</keyword>
<dbReference type="VEuPathDB" id="TriTrypDB:LINF_360051800"/>
<dbReference type="InterPro" id="IPR050494">
    <property type="entry name" value="Ser_Thr_dual-spec_kinase"/>
</dbReference>
<evidence type="ECO:0000256" key="6">
    <source>
        <dbReference type="PROSITE-ProRule" id="PRU10141"/>
    </source>
</evidence>
<dbReference type="GO" id="GO:0005524">
    <property type="term" value="F:ATP binding"/>
    <property type="evidence" value="ECO:0007669"/>
    <property type="project" value="UniProtKB-UniRule"/>
</dbReference>
<evidence type="ECO:0000256" key="2">
    <source>
        <dbReference type="ARBA" id="ARBA00022679"/>
    </source>
</evidence>
<keyword evidence="2 9" id="KW-0808">Transferase</keyword>
<dbReference type="PANTHER" id="PTHR24058">
    <property type="entry name" value="DUAL SPECIFICITY PROTEIN KINASE"/>
    <property type="match status" value="1"/>
</dbReference>
<dbReference type="Pfam" id="PF00069">
    <property type="entry name" value="Pkinase"/>
    <property type="match status" value="2"/>
</dbReference>
<evidence type="ECO:0000259" key="8">
    <source>
        <dbReference type="PROSITE" id="PS50011"/>
    </source>
</evidence>
<dbReference type="InterPro" id="IPR017441">
    <property type="entry name" value="Protein_kinase_ATP_BS"/>
</dbReference>
<dbReference type="GO" id="GO:0004713">
    <property type="term" value="F:protein tyrosine kinase activity"/>
    <property type="evidence" value="ECO:0007669"/>
    <property type="project" value="TreeGrafter"/>
</dbReference>
<dbReference type="SUPFAM" id="SSF56112">
    <property type="entry name" value="Protein kinase-like (PK-like)"/>
    <property type="match status" value="1"/>
</dbReference>
<name>A4IE49_LEIIN</name>
<organism evidence="9 10">
    <name type="scientific">Leishmania infantum</name>
    <dbReference type="NCBI Taxonomy" id="5671"/>
    <lineage>
        <taxon>Eukaryota</taxon>
        <taxon>Discoba</taxon>
        <taxon>Euglenozoa</taxon>
        <taxon>Kinetoplastea</taxon>
        <taxon>Metakinetoplastina</taxon>
        <taxon>Trypanosomatida</taxon>
        <taxon>Trypanosomatidae</taxon>
        <taxon>Leishmaniinae</taxon>
        <taxon>Leishmania</taxon>
    </lineage>
</organism>
<feature type="compositionally biased region" description="Polar residues" evidence="7">
    <location>
        <begin position="254"/>
        <end position="270"/>
    </location>
</feature>
<dbReference type="EMBL" id="FR796468">
    <property type="protein sequence ID" value="CAM73139.2"/>
    <property type="molecule type" value="Genomic_DNA"/>
</dbReference>
<evidence type="ECO:0000313" key="9">
    <source>
        <dbReference type="EMBL" id="CAM73139.2"/>
    </source>
</evidence>
<accession>A4IE49</accession>
<dbReference type="PROSITE" id="PS00108">
    <property type="entry name" value="PROTEIN_KINASE_ST"/>
    <property type="match status" value="1"/>
</dbReference>
<dbReference type="PROSITE" id="PS50011">
    <property type="entry name" value="PROTEIN_KINASE_DOM"/>
    <property type="match status" value="1"/>
</dbReference>
<proteinExistence type="predicted"/>
<dbReference type="STRING" id="5671.A4IE49"/>
<dbReference type="GeneID" id="5074130"/>
<reference evidence="9 10" key="1">
    <citation type="journal article" date="2007" name="Nat. Genet.">
        <title>Comparative genomic analysis of three Leishmania species that cause diverse human disease.</title>
        <authorList>
            <person name="Peacock C.S."/>
            <person name="Seeger K."/>
            <person name="Harris D."/>
            <person name="Murphy L."/>
            <person name="Ruiz J.C."/>
            <person name="Quail M.A."/>
            <person name="Peters N."/>
            <person name="Adlem E."/>
            <person name="Tivey A."/>
            <person name="Aslett M."/>
            <person name="Kerhornou A."/>
            <person name="Ivens A."/>
            <person name="Fraser A."/>
            <person name="Rajandream M.A."/>
            <person name="Carver T."/>
            <person name="Norbertczak H."/>
            <person name="Chillingworth T."/>
            <person name="Hance Z."/>
            <person name="Jagels K."/>
            <person name="Moule S."/>
            <person name="Ormond D."/>
            <person name="Rutter S."/>
            <person name="Squares R."/>
            <person name="Whitehead S."/>
            <person name="Rabbinowitsch E."/>
            <person name="Arrowsmith C."/>
            <person name="White B."/>
            <person name="Thurston S."/>
            <person name="Bringaud F."/>
            <person name="Baldauf S.L."/>
            <person name="Faulconbridge A."/>
            <person name="Jeffares D."/>
            <person name="Depledge D.P."/>
            <person name="Oyola S.O."/>
            <person name="Hilley J.D."/>
            <person name="Brito L.O."/>
            <person name="Tosi L.R."/>
            <person name="Barrell B."/>
            <person name="Cruz A.K."/>
            <person name="Mottram J.C."/>
            <person name="Smith D.F."/>
            <person name="Berriman M."/>
        </authorList>
    </citation>
    <scope>NUCLEOTIDE SEQUENCE [LARGE SCALE GENOMIC DNA]</scope>
    <source>
        <strain evidence="9 10">JPCM5</strain>
    </source>
</reference>
<dbReference type="Gene3D" id="1.10.510.10">
    <property type="entry name" value="Transferase(Phosphotransferase) domain 1"/>
    <property type="match status" value="1"/>
</dbReference>
<feature type="non-terminal residue" evidence="9">
    <location>
        <position position="1"/>
    </location>
</feature>
<reference evidence="9 10" key="2">
    <citation type="journal article" date="2011" name="Genome Res.">
        <title>Chromosome and gene copy number variation allow major structural change between species and strains of Leishmania.</title>
        <authorList>
            <person name="Rogers M.B."/>
            <person name="Hilley J.D."/>
            <person name="Dickens N.J."/>
            <person name="Wilkes J."/>
            <person name="Bates P.A."/>
            <person name="Depledge D.P."/>
            <person name="Harris D."/>
            <person name="Her Y."/>
            <person name="Herzyk P."/>
            <person name="Imamura H."/>
            <person name="Otto T.D."/>
            <person name="Sanders M."/>
            <person name="Seeger K."/>
            <person name="Dujardin J.C."/>
            <person name="Berriman M."/>
            <person name="Smith D.F."/>
            <person name="Hertz-Fowler C."/>
            <person name="Mottram J.C."/>
        </authorList>
    </citation>
    <scope>NUCLEOTIDE SEQUENCE [LARGE SCALE GENOMIC DNA]</scope>
    <source>
        <strain evidence="9 10">JPCM5</strain>
    </source>
</reference>
<feature type="compositionally biased region" description="Low complexity" evidence="7">
    <location>
        <begin position="174"/>
        <end position="185"/>
    </location>
</feature>
<keyword evidence="5 6" id="KW-0067">ATP-binding</keyword>
<feature type="binding site" evidence="6">
    <location>
        <position position="54"/>
    </location>
    <ligand>
        <name>ATP</name>
        <dbReference type="ChEBI" id="CHEBI:30616"/>
    </ligand>
</feature>
<feature type="domain" description="Protein kinase" evidence="8">
    <location>
        <begin position="25"/>
        <end position="542"/>
    </location>
</feature>
<dbReference type="PANTHER" id="PTHR24058:SF108">
    <property type="entry name" value="KINASE, PUTATIVE-RELATED"/>
    <property type="match status" value="1"/>
</dbReference>
<dbReference type="InParanoid" id="A4IE49"/>
<evidence type="ECO:0000256" key="3">
    <source>
        <dbReference type="ARBA" id="ARBA00022741"/>
    </source>
</evidence>
<gene>
    <name evidence="9" type="ORF">LINJ_36_4460</name>
</gene>